<gene>
    <name evidence="4" type="ORF">K8U61_01410</name>
</gene>
<dbReference type="RefSeq" id="WP_224121173.1">
    <property type="nucleotide sequence ID" value="NZ_JAIQZJ010000001.1"/>
</dbReference>
<feature type="transmembrane region" description="Helical" evidence="2">
    <location>
        <begin position="172"/>
        <end position="189"/>
    </location>
</feature>
<feature type="domain" description="Transglutaminase-like" evidence="3">
    <location>
        <begin position="486"/>
        <end position="556"/>
    </location>
</feature>
<keyword evidence="5" id="KW-1185">Reference proteome</keyword>
<dbReference type="SMART" id="SM00460">
    <property type="entry name" value="TGc"/>
    <property type="match status" value="1"/>
</dbReference>
<proteinExistence type="predicted"/>
<dbReference type="Proteomes" id="UP000780875">
    <property type="component" value="Unassembled WGS sequence"/>
</dbReference>
<dbReference type="Gene3D" id="3.10.620.30">
    <property type="match status" value="1"/>
</dbReference>
<dbReference type="PANTHER" id="PTHR42736">
    <property type="entry name" value="PROTEIN-GLUTAMINE GAMMA-GLUTAMYLTRANSFERASE"/>
    <property type="match status" value="1"/>
</dbReference>
<evidence type="ECO:0000256" key="2">
    <source>
        <dbReference type="SAM" id="Phobius"/>
    </source>
</evidence>
<dbReference type="Pfam" id="PF01841">
    <property type="entry name" value="Transglut_core"/>
    <property type="match status" value="1"/>
</dbReference>
<keyword evidence="2" id="KW-0812">Transmembrane</keyword>
<evidence type="ECO:0000313" key="4">
    <source>
        <dbReference type="EMBL" id="MBZ5736802.1"/>
    </source>
</evidence>
<feature type="region of interest" description="Disordered" evidence="1">
    <location>
        <begin position="560"/>
        <end position="614"/>
    </location>
</feature>
<evidence type="ECO:0000259" key="3">
    <source>
        <dbReference type="SMART" id="SM00460"/>
    </source>
</evidence>
<evidence type="ECO:0000256" key="1">
    <source>
        <dbReference type="SAM" id="MobiDB-lite"/>
    </source>
</evidence>
<keyword evidence="2" id="KW-1133">Transmembrane helix</keyword>
<reference evidence="4 5" key="1">
    <citation type="submission" date="2021-09" db="EMBL/GenBank/DDBJ databases">
        <title>Whole genome sequence of Nocardioides sp. GBK3QG-3.</title>
        <authorList>
            <person name="Tuo L."/>
        </authorList>
    </citation>
    <scope>NUCLEOTIDE SEQUENCE [LARGE SCALE GENOMIC DNA]</scope>
    <source>
        <strain evidence="4 5">GBK3QG-3</strain>
    </source>
</reference>
<feature type="transmembrane region" description="Helical" evidence="2">
    <location>
        <begin position="125"/>
        <end position="142"/>
    </location>
</feature>
<dbReference type="InterPro" id="IPR038765">
    <property type="entry name" value="Papain-like_cys_pep_sf"/>
</dbReference>
<dbReference type="PANTHER" id="PTHR42736:SF1">
    <property type="entry name" value="PROTEIN-GLUTAMINE GAMMA-GLUTAMYLTRANSFERASE"/>
    <property type="match status" value="1"/>
</dbReference>
<organism evidence="4 5">
    <name type="scientific">Nocardioides mangrovi</name>
    <dbReference type="NCBI Taxonomy" id="2874580"/>
    <lineage>
        <taxon>Bacteria</taxon>
        <taxon>Bacillati</taxon>
        <taxon>Actinomycetota</taxon>
        <taxon>Actinomycetes</taxon>
        <taxon>Propionibacteriales</taxon>
        <taxon>Nocardioidaceae</taxon>
        <taxon>Nocardioides</taxon>
    </lineage>
</organism>
<feature type="transmembrane region" description="Helical" evidence="2">
    <location>
        <begin position="40"/>
        <end position="60"/>
    </location>
</feature>
<feature type="transmembrane region" description="Helical" evidence="2">
    <location>
        <begin position="223"/>
        <end position="242"/>
    </location>
</feature>
<dbReference type="InterPro" id="IPR002931">
    <property type="entry name" value="Transglutaminase-like"/>
</dbReference>
<evidence type="ECO:0000313" key="5">
    <source>
        <dbReference type="Proteomes" id="UP000780875"/>
    </source>
</evidence>
<feature type="transmembrane region" description="Helical" evidence="2">
    <location>
        <begin position="12"/>
        <end position="34"/>
    </location>
</feature>
<sequence>MAGRHRGRLATSALLSVVAVGTAWVSMWSWGALVEVSGGFLNPLLLLAAVIAGVGTAGRWWRWPGALVLLTQVVVSGLVTSLVLCGSPLPIGGSWTELHTTFSEAVTTSKAYGSPVPDGPPPVDPLLIAGGLACLLLVDLLACTMRRAALAGLPLLAIFTIPVSMVGDPVTWWIFALGALGYLAMMFLQESDHVARWGRPLGVDRETGDPISFGAGSHAVRGTAGLVGGAATALAVLVPAAVPATGLHFFDVGPGNGGGDDIRVQNPVVDLVRDLQRGEDIPLVRVTTNDPDPSYLRILTLTRFSDAEWSPGDRDVPADHLADGSMPPPEGVAAQVARKDYAWDVNVLPEFESSWLPTEPPVSRIEAAGDWRYDDKTMDFLAGDDDLTTAGIRYTMTSVDLDITAERLADAAPPGGKVDDLFTDVPEDLPPLVSDLAKEVTKDATTPYEQAVALQNWFRDTGGFTYSLDHAEGSGTEALVNFLSTGPGGRTGFCQQFAAAMAAMARTLDIPARVAIGFLEPTADGARTWVYSAHDMHAWPELYFDGAGWVRFEPTPAGRATDVPSYTIPGSDDPIAPTESAPTSESTSASVRPTRPDDTSATAASDENDSNSSGGIAWGPVIGALGAVVLVGAGLLAPGLVRRRRRDRRLGSGDPELVWAELRDTAIDLGVPWPDGRSPRATRVILVDRLGLPVDGGTVDRPPHGAAVAPAAVAALDRLVHTLELHRYARTGATLDPVRLAADGEACVAALAGGAPRSARRRATWWPRSVVRLSPRRRTPSGPVESRYGGVVDSVS</sequence>
<dbReference type="SUPFAM" id="SSF54001">
    <property type="entry name" value="Cysteine proteinases"/>
    <property type="match status" value="1"/>
</dbReference>
<dbReference type="Pfam" id="PF11992">
    <property type="entry name" value="TgpA_N"/>
    <property type="match status" value="1"/>
</dbReference>
<feature type="transmembrane region" description="Helical" evidence="2">
    <location>
        <begin position="617"/>
        <end position="641"/>
    </location>
</feature>
<feature type="compositionally biased region" description="Low complexity" evidence="1">
    <location>
        <begin position="576"/>
        <end position="590"/>
    </location>
</feature>
<protein>
    <submittedName>
        <fullName evidence="4">DUF3488 and transglutaminase-like domain-containing protein</fullName>
    </submittedName>
</protein>
<feature type="transmembrane region" description="Helical" evidence="2">
    <location>
        <begin position="149"/>
        <end position="166"/>
    </location>
</feature>
<comment type="caution">
    <text evidence="4">The sequence shown here is derived from an EMBL/GenBank/DDBJ whole genome shotgun (WGS) entry which is preliminary data.</text>
</comment>
<dbReference type="InterPro" id="IPR021878">
    <property type="entry name" value="TgpA_N"/>
</dbReference>
<dbReference type="EMBL" id="JAIQZJ010000001">
    <property type="protein sequence ID" value="MBZ5736802.1"/>
    <property type="molecule type" value="Genomic_DNA"/>
</dbReference>
<feature type="compositionally biased region" description="Polar residues" evidence="1">
    <location>
        <begin position="599"/>
        <end position="614"/>
    </location>
</feature>
<keyword evidence="2" id="KW-0472">Membrane</keyword>
<name>A0ABS7U7L4_9ACTN</name>
<feature type="region of interest" description="Disordered" evidence="1">
    <location>
        <begin position="776"/>
        <end position="796"/>
    </location>
</feature>
<dbReference type="InterPro" id="IPR052901">
    <property type="entry name" value="Bact_TGase-like"/>
</dbReference>
<accession>A0ABS7U7L4</accession>
<feature type="transmembrane region" description="Helical" evidence="2">
    <location>
        <begin position="67"/>
        <end position="89"/>
    </location>
</feature>